<dbReference type="PANTHER" id="PTHR30204">
    <property type="entry name" value="REDOX-CYCLING DRUG-SENSING TRANSCRIPTIONAL ACTIVATOR SOXR"/>
    <property type="match status" value="1"/>
</dbReference>
<evidence type="ECO:0000259" key="7">
    <source>
        <dbReference type="PROSITE" id="PS50937"/>
    </source>
</evidence>
<dbReference type="Pfam" id="PF13411">
    <property type="entry name" value="MerR_1"/>
    <property type="match status" value="1"/>
</dbReference>
<dbReference type="PROSITE" id="PS00552">
    <property type="entry name" value="HTH_MERR_1"/>
    <property type="match status" value="1"/>
</dbReference>
<evidence type="ECO:0000256" key="5">
    <source>
        <dbReference type="ARBA" id="ARBA00023163"/>
    </source>
</evidence>
<dbReference type="GO" id="GO:0003677">
    <property type="term" value="F:DNA binding"/>
    <property type="evidence" value="ECO:0007669"/>
    <property type="project" value="UniProtKB-KW"/>
</dbReference>
<organism evidence="8 9">
    <name type="scientific">Rodentibacter heidelbergensis</name>
    <dbReference type="NCBI Taxonomy" id="1908258"/>
    <lineage>
        <taxon>Bacteria</taxon>
        <taxon>Pseudomonadati</taxon>
        <taxon>Pseudomonadota</taxon>
        <taxon>Gammaproteobacteria</taxon>
        <taxon>Pasteurellales</taxon>
        <taxon>Pasteurellaceae</taxon>
        <taxon>Rodentibacter</taxon>
    </lineage>
</organism>
<feature type="domain" description="HTH merR-type" evidence="7">
    <location>
        <begin position="1"/>
        <end position="69"/>
    </location>
</feature>
<evidence type="ECO:0000256" key="6">
    <source>
        <dbReference type="SAM" id="Coils"/>
    </source>
</evidence>
<dbReference type="GO" id="GO:0045893">
    <property type="term" value="P:positive regulation of DNA-templated transcription"/>
    <property type="evidence" value="ECO:0007669"/>
    <property type="project" value="InterPro"/>
</dbReference>
<dbReference type="AlphaFoldDB" id="A0A1V3IAP0"/>
<gene>
    <name evidence="8" type="ORF">BKK48_03685</name>
</gene>
<dbReference type="OrthoDB" id="9808480at2"/>
<dbReference type="GO" id="GO:0005507">
    <property type="term" value="F:copper ion binding"/>
    <property type="evidence" value="ECO:0007669"/>
    <property type="project" value="InterPro"/>
</dbReference>
<evidence type="ECO:0000256" key="2">
    <source>
        <dbReference type="ARBA" id="ARBA00022490"/>
    </source>
</evidence>
<dbReference type="InterPro" id="IPR047057">
    <property type="entry name" value="MerR_fam"/>
</dbReference>
<evidence type="ECO:0000256" key="4">
    <source>
        <dbReference type="ARBA" id="ARBA00023125"/>
    </source>
</evidence>
<dbReference type="GO" id="GO:0003700">
    <property type="term" value="F:DNA-binding transcription factor activity"/>
    <property type="evidence" value="ECO:0007669"/>
    <property type="project" value="InterPro"/>
</dbReference>
<feature type="coiled-coil region" evidence="6">
    <location>
        <begin position="81"/>
        <end position="108"/>
    </location>
</feature>
<keyword evidence="5" id="KW-0804">Transcription</keyword>
<keyword evidence="2" id="KW-0963">Cytoplasm</keyword>
<protein>
    <submittedName>
        <fullName evidence="8">Cu(I)-responsive transcriptional regulator</fullName>
    </submittedName>
</protein>
<dbReference type="InterPro" id="IPR009061">
    <property type="entry name" value="DNA-bd_dom_put_sf"/>
</dbReference>
<dbReference type="PANTHER" id="PTHR30204:SF94">
    <property type="entry name" value="HEAVY METAL-DEPENDENT TRANSCRIPTIONAL REGULATOR HI_0293-RELATED"/>
    <property type="match status" value="1"/>
</dbReference>
<dbReference type="SUPFAM" id="SSF46955">
    <property type="entry name" value="Putative DNA-binding domain"/>
    <property type="match status" value="1"/>
</dbReference>
<keyword evidence="4" id="KW-0238">DNA-binding</keyword>
<comment type="subcellular location">
    <subcellularLocation>
        <location evidence="1">Cytoplasm</location>
    </subcellularLocation>
</comment>
<dbReference type="RefSeq" id="WP_077426826.1">
    <property type="nucleotide sequence ID" value="NZ_MLHH01000008.1"/>
</dbReference>
<keyword evidence="9" id="KW-1185">Reference proteome</keyword>
<reference evidence="8 9" key="1">
    <citation type="submission" date="2016-10" db="EMBL/GenBank/DDBJ databases">
        <title>Rodentibacter gen. nov. and new species.</title>
        <authorList>
            <person name="Christensen H."/>
        </authorList>
    </citation>
    <scope>NUCLEOTIDE SEQUENCE [LARGE SCALE GENOMIC DNA]</scope>
    <source>
        <strain evidence="8 9">Ac69</strain>
    </source>
</reference>
<dbReference type="Gene3D" id="1.10.1660.10">
    <property type="match status" value="1"/>
</dbReference>
<dbReference type="SMART" id="SM00422">
    <property type="entry name" value="HTH_MERR"/>
    <property type="match status" value="1"/>
</dbReference>
<proteinExistence type="predicted"/>
<dbReference type="EMBL" id="MLHH01000008">
    <property type="protein sequence ID" value="OOF36926.1"/>
    <property type="molecule type" value="Genomic_DNA"/>
</dbReference>
<dbReference type="InterPro" id="IPR011789">
    <property type="entry name" value="CueR"/>
</dbReference>
<accession>A0A1V3IAP0</accession>
<keyword evidence="6" id="KW-0175">Coiled coil</keyword>
<dbReference type="Proteomes" id="UP000189437">
    <property type="component" value="Unassembled WGS sequence"/>
</dbReference>
<sequence length="131" mass="15312">MNISEAAKLSGLSAKQIRDYEKWGLLKPAQRSFSGYRYYEEKDIERLNFIRHSREVGFSLQQIKQLIALQDNPHRSSREVKALTTQHINTLKQQIEQLEHMVEELQRWHDSCQGNDCPECTILAGLNNEKN</sequence>
<comment type="caution">
    <text evidence="8">The sequence shown here is derived from an EMBL/GenBank/DDBJ whole genome shotgun (WGS) entry which is preliminary data.</text>
</comment>
<dbReference type="GO" id="GO:0005737">
    <property type="term" value="C:cytoplasm"/>
    <property type="evidence" value="ECO:0007669"/>
    <property type="project" value="UniProtKB-SubCell"/>
</dbReference>
<name>A0A1V3IAP0_9PAST</name>
<keyword evidence="3" id="KW-0805">Transcription regulation</keyword>
<dbReference type="PROSITE" id="PS50937">
    <property type="entry name" value="HTH_MERR_2"/>
    <property type="match status" value="1"/>
</dbReference>
<dbReference type="CDD" id="cd01108">
    <property type="entry name" value="HTH_CueR"/>
    <property type="match status" value="1"/>
</dbReference>
<evidence type="ECO:0000256" key="3">
    <source>
        <dbReference type="ARBA" id="ARBA00023015"/>
    </source>
</evidence>
<dbReference type="STRING" id="1908258.BKK48_03685"/>
<evidence type="ECO:0000313" key="8">
    <source>
        <dbReference type="EMBL" id="OOF36926.1"/>
    </source>
</evidence>
<evidence type="ECO:0000313" key="9">
    <source>
        <dbReference type="Proteomes" id="UP000189437"/>
    </source>
</evidence>
<dbReference type="InterPro" id="IPR000551">
    <property type="entry name" value="MerR-type_HTH_dom"/>
</dbReference>
<dbReference type="NCBIfam" id="TIGR02044">
    <property type="entry name" value="CueR"/>
    <property type="match status" value="1"/>
</dbReference>
<evidence type="ECO:0000256" key="1">
    <source>
        <dbReference type="ARBA" id="ARBA00004496"/>
    </source>
</evidence>
<dbReference type="PRINTS" id="PR00040">
    <property type="entry name" value="HTHMERR"/>
</dbReference>